<feature type="domain" description="AAA+ ATPase" evidence="10">
    <location>
        <begin position="48"/>
        <end position="219"/>
    </location>
</feature>
<evidence type="ECO:0000256" key="1">
    <source>
        <dbReference type="ARBA" id="ARBA00004123"/>
    </source>
</evidence>
<dbReference type="PANTHER" id="PTHR23264">
    <property type="entry name" value="NUCLEOTIDE-BINDING PROTEIN NBP35 YEAST -RELATED"/>
    <property type="match status" value="1"/>
</dbReference>
<dbReference type="EMBL" id="CH991547">
    <property type="protein sequence ID" value="EDQ90668.1"/>
    <property type="molecule type" value="Genomic_DNA"/>
</dbReference>
<accession>A9UVY0</accession>
<dbReference type="HAMAP" id="MF_02040">
    <property type="entry name" value="Mrp_NBP35"/>
    <property type="match status" value="1"/>
</dbReference>
<dbReference type="PANTHER" id="PTHR23264:SF35">
    <property type="entry name" value="CYTOSOLIC FE-S CLUSTER ASSEMBLY FACTOR NUBP1"/>
    <property type="match status" value="1"/>
</dbReference>
<dbReference type="InterPro" id="IPR019591">
    <property type="entry name" value="Mrp/NBP35_ATP-bd"/>
</dbReference>
<keyword evidence="5" id="KW-0479">Metal-binding</keyword>
<dbReference type="GO" id="GO:0046872">
    <property type="term" value="F:metal ion binding"/>
    <property type="evidence" value="ECO:0007669"/>
    <property type="project" value="UniProtKB-KW"/>
</dbReference>
<organism evidence="11 12">
    <name type="scientific">Monosiga brevicollis</name>
    <name type="common">Choanoflagellate</name>
    <dbReference type="NCBI Taxonomy" id="81824"/>
    <lineage>
        <taxon>Eukaryota</taxon>
        <taxon>Choanoflagellata</taxon>
        <taxon>Craspedida</taxon>
        <taxon>Salpingoecidae</taxon>
        <taxon>Monosiga</taxon>
    </lineage>
</organism>
<dbReference type="Gene3D" id="3.40.50.300">
    <property type="entry name" value="P-loop containing nucleotide triphosphate hydrolases"/>
    <property type="match status" value="1"/>
</dbReference>
<feature type="non-terminal residue" evidence="11">
    <location>
        <position position="1"/>
    </location>
</feature>
<dbReference type="Proteomes" id="UP000001357">
    <property type="component" value="Unassembled WGS sequence"/>
</dbReference>
<dbReference type="GO" id="GO:0051539">
    <property type="term" value="F:4 iron, 4 sulfur cluster binding"/>
    <property type="evidence" value="ECO:0007669"/>
    <property type="project" value="UniProtKB-KW"/>
</dbReference>
<dbReference type="GO" id="GO:0016226">
    <property type="term" value="P:iron-sulfur cluster assembly"/>
    <property type="evidence" value="ECO:0000318"/>
    <property type="project" value="GO_Central"/>
</dbReference>
<evidence type="ECO:0000259" key="10">
    <source>
        <dbReference type="SMART" id="SM00382"/>
    </source>
</evidence>
<dbReference type="OMA" id="EMDCQVG"/>
<dbReference type="CDD" id="cd02037">
    <property type="entry name" value="Mrp_NBP35"/>
    <property type="match status" value="1"/>
</dbReference>
<keyword evidence="4" id="KW-0963">Cytoplasm</keyword>
<dbReference type="FunFam" id="3.40.50.300:FF:000427">
    <property type="entry name" value="Cytosolic Fe-S cluster assembly factor NUBP1"/>
    <property type="match status" value="1"/>
</dbReference>
<dbReference type="FunCoup" id="A9UVY0">
    <property type="interactions" value="475"/>
</dbReference>
<evidence type="ECO:0000313" key="12">
    <source>
        <dbReference type="Proteomes" id="UP000001357"/>
    </source>
</evidence>
<dbReference type="RefSeq" id="XP_001744719.1">
    <property type="nucleotide sequence ID" value="XM_001744667.1"/>
</dbReference>
<dbReference type="HAMAP" id="MF_03038">
    <property type="entry name" value="NUBP1"/>
    <property type="match status" value="1"/>
</dbReference>
<reference evidence="11 12" key="1">
    <citation type="journal article" date="2008" name="Nature">
        <title>The genome of the choanoflagellate Monosiga brevicollis and the origin of metazoans.</title>
        <authorList>
            <consortium name="JGI Sequencing"/>
            <person name="King N."/>
            <person name="Westbrook M.J."/>
            <person name="Young S.L."/>
            <person name="Kuo A."/>
            <person name="Abedin M."/>
            <person name="Chapman J."/>
            <person name="Fairclough S."/>
            <person name="Hellsten U."/>
            <person name="Isogai Y."/>
            <person name="Letunic I."/>
            <person name="Marr M."/>
            <person name="Pincus D."/>
            <person name="Putnam N."/>
            <person name="Rokas A."/>
            <person name="Wright K.J."/>
            <person name="Zuzow R."/>
            <person name="Dirks W."/>
            <person name="Good M."/>
            <person name="Goodstein D."/>
            <person name="Lemons D."/>
            <person name="Li W."/>
            <person name="Lyons J.B."/>
            <person name="Morris A."/>
            <person name="Nichols S."/>
            <person name="Richter D.J."/>
            <person name="Salamov A."/>
            <person name="Bork P."/>
            <person name="Lim W.A."/>
            <person name="Manning G."/>
            <person name="Miller W.T."/>
            <person name="McGinnis W."/>
            <person name="Shapiro H."/>
            <person name="Tjian R."/>
            <person name="Grigoriev I.V."/>
            <person name="Rokhsar D."/>
        </authorList>
    </citation>
    <scope>NUCLEOTIDE SEQUENCE [LARGE SCALE GENOMIC DNA]</scope>
    <source>
        <strain evidence="12">MX1 / ATCC 50154</strain>
    </source>
</reference>
<dbReference type="InParanoid" id="A9UVY0"/>
<dbReference type="SMART" id="SM00382">
    <property type="entry name" value="AAA"/>
    <property type="match status" value="1"/>
</dbReference>
<dbReference type="InterPro" id="IPR033756">
    <property type="entry name" value="YlxH/NBP35"/>
</dbReference>
<dbReference type="GO" id="GO:0005524">
    <property type="term" value="F:ATP binding"/>
    <property type="evidence" value="ECO:0007669"/>
    <property type="project" value="UniProtKB-KW"/>
</dbReference>
<dbReference type="STRING" id="81824.A9UVY0"/>
<dbReference type="GeneID" id="5889772"/>
<dbReference type="SUPFAM" id="SSF52540">
    <property type="entry name" value="P-loop containing nucleoside triphosphate hydrolases"/>
    <property type="match status" value="1"/>
</dbReference>
<evidence type="ECO:0000256" key="8">
    <source>
        <dbReference type="ARBA" id="ARBA00023004"/>
    </source>
</evidence>
<dbReference type="AlphaFoldDB" id="A9UVY0"/>
<keyword evidence="7" id="KW-0067">ATP-binding</keyword>
<dbReference type="GO" id="GO:0051536">
    <property type="term" value="F:iron-sulfur cluster binding"/>
    <property type="evidence" value="ECO:0000318"/>
    <property type="project" value="GO_Central"/>
</dbReference>
<keyword evidence="6" id="KW-0547">Nucleotide-binding</keyword>
<keyword evidence="3" id="KW-0004">4Fe-4S</keyword>
<evidence type="ECO:0000256" key="2">
    <source>
        <dbReference type="ARBA" id="ARBA00004496"/>
    </source>
</evidence>
<comment type="subcellular location">
    <subcellularLocation>
        <location evidence="2">Cytoplasm</location>
    </subcellularLocation>
    <subcellularLocation>
        <location evidence="1">Nucleus</location>
    </subcellularLocation>
</comment>
<evidence type="ECO:0000256" key="5">
    <source>
        <dbReference type="ARBA" id="ARBA00022723"/>
    </source>
</evidence>
<evidence type="ECO:0000256" key="3">
    <source>
        <dbReference type="ARBA" id="ARBA00022485"/>
    </source>
</evidence>
<keyword evidence="8" id="KW-0408">Iron</keyword>
<evidence type="ECO:0000256" key="6">
    <source>
        <dbReference type="ARBA" id="ARBA00022741"/>
    </source>
</evidence>
<dbReference type="InterPro" id="IPR028601">
    <property type="entry name" value="NUBP1/Nbp35"/>
</dbReference>
<dbReference type="KEGG" id="mbr:MONBRDRAFT_15921"/>
<evidence type="ECO:0000256" key="9">
    <source>
        <dbReference type="ARBA" id="ARBA00023014"/>
    </source>
</evidence>
<keyword evidence="12" id="KW-1185">Reference proteome</keyword>
<dbReference type="GO" id="GO:0140663">
    <property type="term" value="F:ATP-dependent FeS chaperone activity"/>
    <property type="evidence" value="ECO:0007669"/>
    <property type="project" value="InterPro"/>
</dbReference>
<keyword evidence="9" id="KW-0411">Iron-sulfur</keyword>
<dbReference type="InterPro" id="IPR003593">
    <property type="entry name" value="AAA+_ATPase"/>
</dbReference>
<name>A9UVY0_MONBE</name>
<evidence type="ECO:0000256" key="4">
    <source>
        <dbReference type="ARBA" id="ARBA00022490"/>
    </source>
</evidence>
<gene>
    <name evidence="11" type="ORF">MONBRDRAFT_15921</name>
</gene>
<protein>
    <recommendedName>
        <fullName evidence="10">AAA+ ATPase domain-containing protein</fullName>
    </recommendedName>
</protein>
<dbReference type="eggNOG" id="KOG3022">
    <property type="taxonomic scope" value="Eukaryota"/>
</dbReference>
<dbReference type="GO" id="GO:0005829">
    <property type="term" value="C:cytosol"/>
    <property type="evidence" value="ECO:0000318"/>
    <property type="project" value="GO_Central"/>
</dbReference>
<dbReference type="GO" id="GO:0005634">
    <property type="term" value="C:nucleus"/>
    <property type="evidence" value="ECO:0007669"/>
    <property type="project" value="UniProtKB-SubCell"/>
</dbReference>
<dbReference type="Pfam" id="PF10609">
    <property type="entry name" value="ParA"/>
    <property type="match status" value="1"/>
</dbReference>
<evidence type="ECO:0000256" key="7">
    <source>
        <dbReference type="ARBA" id="ARBA00022840"/>
    </source>
</evidence>
<proteinExistence type="inferred from homology"/>
<evidence type="ECO:0000313" key="11">
    <source>
        <dbReference type="EMBL" id="EDQ90668.1"/>
    </source>
</evidence>
<sequence>DCPGTESDQAGRSAACEGCPNQAICAASKPQGPDPDLPLIQERLASVKHKILVLSGKGGVGKSTVTANLAYGLAQDEDRSVAVMDVDICGPSLPKVFGMEGEQIFKSGSGWSPIFVEDNLALMSVGFLLPSPTAAVIWRGDKKNGLIKQFLRDVDWGEQDFMLIDTPPGTSDEHISLVQYLRGCQPDGCVIVTTPQEVALADVRREISFCRKVGLPIIGVVENMSGFVCPSCKNESEIFPATTGGAAAMAEEMDVPFLGRLPLDPRIAMCCDQGKSMFESFPDSPATQAYQRLVSGRQNACFLVCFCVVVVVVCVRGRRRREVLVSTWEGVCVNAVSLVSIFWRGSSALTLYVTAIAVLNFSSTVNGGTENQVESAST</sequence>
<dbReference type="InterPro" id="IPR027417">
    <property type="entry name" value="P-loop_NTPase"/>
</dbReference>